<gene>
    <name evidence="2" type="ORF">HPBE_LOCUS1323</name>
</gene>
<dbReference type="Proteomes" id="UP000050761">
    <property type="component" value="Unassembled WGS sequence"/>
</dbReference>
<dbReference type="OrthoDB" id="5831843at2759"/>
<sequence>MSKVSETVRVLEQASSHPPHDDVVELSYEMKEPKRQRMVSIGTPESINLDEIDLPRWSPNRSVGAGASSSGYKDRFQKACSVLGPKKMPQLCIAQRSYLNDLPLRFFLFHIRPAAHE</sequence>
<reference evidence="2 3" key="1">
    <citation type="submission" date="2018-11" db="EMBL/GenBank/DDBJ databases">
        <authorList>
            <consortium name="Pathogen Informatics"/>
        </authorList>
    </citation>
    <scope>NUCLEOTIDE SEQUENCE [LARGE SCALE GENOMIC DNA]</scope>
</reference>
<feature type="region of interest" description="Disordered" evidence="1">
    <location>
        <begin position="1"/>
        <end position="21"/>
    </location>
</feature>
<dbReference type="WBParaSite" id="HPBE_0000132201-mRNA-1">
    <property type="protein sequence ID" value="HPBE_0000132201-mRNA-1"/>
    <property type="gene ID" value="HPBE_0000132201"/>
</dbReference>
<accession>A0A3P7X1N5</accession>
<name>A0A183F580_HELPZ</name>
<proteinExistence type="predicted"/>
<evidence type="ECO:0000313" key="2">
    <source>
        <dbReference type="EMBL" id="VDO19705.1"/>
    </source>
</evidence>
<evidence type="ECO:0000256" key="1">
    <source>
        <dbReference type="SAM" id="MobiDB-lite"/>
    </source>
</evidence>
<protein>
    <submittedName>
        <fullName evidence="2 4">Uncharacterized protein</fullName>
    </submittedName>
</protein>
<keyword evidence="3" id="KW-1185">Reference proteome</keyword>
<evidence type="ECO:0000313" key="4">
    <source>
        <dbReference type="WBParaSite" id="HPBE_0000132201-mRNA-1"/>
    </source>
</evidence>
<dbReference type="EMBL" id="UZAH01001387">
    <property type="protein sequence ID" value="VDO19705.1"/>
    <property type="molecule type" value="Genomic_DNA"/>
</dbReference>
<reference evidence="4" key="2">
    <citation type="submission" date="2019-09" db="UniProtKB">
        <authorList>
            <consortium name="WormBaseParasite"/>
        </authorList>
    </citation>
    <scope>IDENTIFICATION</scope>
</reference>
<evidence type="ECO:0000313" key="3">
    <source>
        <dbReference type="Proteomes" id="UP000050761"/>
    </source>
</evidence>
<organism evidence="3 4">
    <name type="scientific">Heligmosomoides polygyrus</name>
    <name type="common">Parasitic roundworm</name>
    <dbReference type="NCBI Taxonomy" id="6339"/>
    <lineage>
        <taxon>Eukaryota</taxon>
        <taxon>Metazoa</taxon>
        <taxon>Ecdysozoa</taxon>
        <taxon>Nematoda</taxon>
        <taxon>Chromadorea</taxon>
        <taxon>Rhabditida</taxon>
        <taxon>Rhabditina</taxon>
        <taxon>Rhabditomorpha</taxon>
        <taxon>Strongyloidea</taxon>
        <taxon>Heligmosomidae</taxon>
        <taxon>Heligmosomoides</taxon>
    </lineage>
</organism>
<dbReference type="AlphaFoldDB" id="A0A183F580"/>
<accession>A0A183F580</accession>